<dbReference type="PANTHER" id="PTHR43400">
    <property type="entry name" value="FUMARATE REDUCTASE"/>
    <property type="match status" value="1"/>
</dbReference>
<dbReference type="AlphaFoldDB" id="A0A9P4S5W3"/>
<dbReference type="SUPFAM" id="SSF51905">
    <property type="entry name" value="FAD/NAD(P)-binding domain"/>
    <property type="match status" value="1"/>
</dbReference>
<evidence type="ECO:0000259" key="5">
    <source>
        <dbReference type="Pfam" id="PF00890"/>
    </source>
</evidence>
<proteinExistence type="predicted"/>
<evidence type="ECO:0000313" key="6">
    <source>
        <dbReference type="EMBL" id="KAF2835760.1"/>
    </source>
</evidence>
<protein>
    <submittedName>
        <fullName evidence="6">3-ketosteroid dehydrogenase</fullName>
    </submittedName>
</protein>
<gene>
    <name evidence="6" type="ORF">M501DRAFT_1026341</name>
</gene>
<dbReference type="InterPro" id="IPR027477">
    <property type="entry name" value="Succ_DH/fumarate_Rdtase_cat_sf"/>
</dbReference>
<dbReference type="EMBL" id="MU006106">
    <property type="protein sequence ID" value="KAF2835760.1"/>
    <property type="molecule type" value="Genomic_DNA"/>
</dbReference>
<comment type="cofactor">
    <cofactor evidence="1">
        <name>FAD</name>
        <dbReference type="ChEBI" id="CHEBI:57692"/>
    </cofactor>
</comment>
<evidence type="ECO:0000256" key="1">
    <source>
        <dbReference type="ARBA" id="ARBA00001974"/>
    </source>
</evidence>
<keyword evidence="4" id="KW-0560">Oxidoreductase</keyword>
<dbReference type="PANTHER" id="PTHR43400:SF10">
    <property type="entry name" value="3-OXOSTEROID 1-DEHYDROGENASE"/>
    <property type="match status" value="1"/>
</dbReference>
<dbReference type="GO" id="GO:0008202">
    <property type="term" value="P:steroid metabolic process"/>
    <property type="evidence" value="ECO:0007669"/>
    <property type="project" value="UniProtKB-ARBA"/>
</dbReference>
<dbReference type="Gene3D" id="3.50.50.60">
    <property type="entry name" value="FAD/NAD(P)-binding domain"/>
    <property type="match status" value="2"/>
</dbReference>
<dbReference type="InterPro" id="IPR036188">
    <property type="entry name" value="FAD/NAD-bd_sf"/>
</dbReference>
<dbReference type="PRINTS" id="PR00411">
    <property type="entry name" value="PNDRDTASEI"/>
</dbReference>
<dbReference type="OrthoDB" id="7777654at2759"/>
<name>A0A9P4S5W3_9PEZI</name>
<dbReference type="Pfam" id="PF00890">
    <property type="entry name" value="FAD_binding_2"/>
    <property type="match status" value="1"/>
</dbReference>
<sequence>MGFLNSYILQHRTRATQEFLRPSRDHFAHPLSTNTSLLAHNVVKTDILIIGSGAAALTAAIKAKSSGLSPLIVEKSSLIGGTSSYSGGGLWIPNSGIHPDANDSISEALKYMEVTVGNESRAATTARKETFLKEGSDMVKFLQNYYPNKPGGKDNGRSIEGQVFDLSKLGRWQKKMRMSPRVPNLPFYTFEGPKLFRAKSSLDGFLTAARVVRWRFWRNRLLGRAPVTMGMSLVGQLLLMNVKKKVPIWTNSPMKELIEKDGIVTGAIIEKGGKSIAIEAAQGVILAAGGFAKNEEMRKQHQKQEGAVSHSLAAPEDKGDAILAAVKIGTATELMDEGWWGPTFIDPRTKRVYWAQFERGLPHAMVVDKSGNRFANEAQSYTAFVNDQFKRNRRISSIPAFLILDSNHRNQYICAGMMPGATSQALLDNGLIVKEDTLLGLAQKLGIDDDALHATVDRFNTMVAKGVDGDFHRGSSSYDRFFGDPKYSGNPNLGTIEKSPFYALKIYPGDLGTKGGVLTDEFARALREDGSVIQGLYAVGNSSAAIMGREYIGAGSTLGPALTFAYIAAKHIASVQWRLN</sequence>
<reference evidence="6" key="1">
    <citation type="journal article" date="2020" name="Stud. Mycol.">
        <title>101 Dothideomycetes genomes: a test case for predicting lifestyles and emergence of pathogens.</title>
        <authorList>
            <person name="Haridas S."/>
            <person name="Albert R."/>
            <person name="Binder M."/>
            <person name="Bloem J."/>
            <person name="Labutti K."/>
            <person name="Salamov A."/>
            <person name="Andreopoulos B."/>
            <person name="Baker S."/>
            <person name="Barry K."/>
            <person name="Bills G."/>
            <person name="Bluhm B."/>
            <person name="Cannon C."/>
            <person name="Castanera R."/>
            <person name="Culley D."/>
            <person name="Daum C."/>
            <person name="Ezra D."/>
            <person name="Gonzalez J."/>
            <person name="Henrissat B."/>
            <person name="Kuo A."/>
            <person name="Liang C."/>
            <person name="Lipzen A."/>
            <person name="Lutzoni F."/>
            <person name="Magnuson J."/>
            <person name="Mondo S."/>
            <person name="Nolan M."/>
            <person name="Ohm R."/>
            <person name="Pangilinan J."/>
            <person name="Park H.-J."/>
            <person name="Ramirez L."/>
            <person name="Alfaro M."/>
            <person name="Sun H."/>
            <person name="Tritt A."/>
            <person name="Yoshinaga Y."/>
            <person name="Zwiers L.-H."/>
            <person name="Turgeon B."/>
            <person name="Goodwin S."/>
            <person name="Spatafora J."/>
            <person name="Crous P."/>
            <person name="Grigoriev I."/>
        </authorList>
    </citation>
    <scope>NUCLEOTIDE SEQUENCE</scope>
    <source>
        <strain evidence="6">CBS 101060</strain>
    </source>
</reference>
<dbReference type="InterPro" id="IPR050315">
    <property type="entry name" value="FAD-oxidoreductase_2"/>
</dbReference>
<evidence type="ECO:0000313" key="7">
    <source>
        <dbReference type="Proteomes" id="UP000799429"/>
    </source>
</evidence>
<keyword evidence="7" id="KW-1185">Reference proteome</keyword>
<evidence type="ECO:0000256" key="4">
    <source>
        <dbReference type="ARBA" id="ARBA00023002"/>
    </source>
</evidence>
<feature type="domain" description="FAD-dependent oxidoreductase 2 FAD-binding" evidence="5">
    <location>
        <begin position="46"/>
        <end position="558"/>
    </location>
</feature>
<dbReference type="GO" id="GO:0016491">
    <property type="term" value="F:oxidoreductase activity"/>
    <property type="evidence" value="ECO:0007669"/>
    <property type="project" value="UniProtKB-KW"/>
</dbReference>
<keyword evidence="2" id="KW-0285">Flavoprotein</keyword>
<organism evidence="6 7">
    <name type="scientific">Patellaria atrata CBS 101060</name>
    <dbReference type="NCBI Taxonomy" id="1346257"/>
    <lineage>
        <taxon>Eukaryota</taxon>
        <taxon>Fungi</taxon>
        <taxon>Dikarya</taxon>
        <taxon>Ascomycota</taxon>
        <taxon>Pezizomycotina</taxon>
        <taxon>Dothideomycetes</taxon>
        <taxon>Dothideomycetes incertae sedis</taxon>
        <taxon>Patellariales</taxon>
        <taxon>Patellariaceae</taxon>
        <taxon>Patellaria</taxon>
    </lineage>
</organism>
<dbReference type="SUPFAM" id="SSF56425">
    <property type="entry name" value="Succinate dehydrogenase/fumarate reductase flavoprotein, catalytic domain"/>
    <property type="match status" value="1"/>
</dbReference>
<accession>A0A9P4S5W3</accession>
<evidence type="ECO:0000256" key="3">
    <source>
        <dbReference type="ARBA" id="ARBA00022827"/>
    </source>
</evidence>
<comment type="caution">
    <text evidence="6">The sequence shown here is derived from an EMBL/GenBank/DDBJ whole genome shotgun (WGS) entry which is preliminary data.</text>
</comment>
<dbReference type="InterPro" id="IPR003953">
    <property type="entry name" value="FAD-dep_OxRdtase_2_FAD-bd"/>
</dbReference>
<dbReference type="Proteomes" id="UP000799429">
    <property type="component" value="Unassembled WGS sequence"/>
</dbReference>
<evidence type="ECO:0000256" key="2">
    <source>
        <dbReference type="ARBA" id="ARBA00022630"/>
    </source>
</evidence>
<keyword evidence="3" id="KW-0274">FAD</keyword>